<dbReference type="PANTHER" id="PTHR30570:SF1">
    <property type="entry name" value="PHOSPHATE-BINDING PROTEIN PSTS"/>
    <property type="match status" value="1"/>
</dbReference>
<evidence type="ECO:0000256" key="1">
    <source>
        <dbReference type="SAM" id="SignalP"/>
    </source>
</evidence>
<name>A0A1W6U5N2_VIBAL</name>
<dbReference type="SUPFAM" id="SSF53850">
    <property type="entry name" value="Periplasmic binding protein-like II"/>
    <property type="match status" value="1"/>
</dbReference>
<evidence type="ECO:0008006" key="3">
    <source>
        <dbReference type="Google" id="ProtNLM"/>
    </source>
</evidence>
<dbReference type="PANTHER" id="PTHR30570">
    <property type="entry name" value="PERIPLASMIC PHOSPHATE BINDING COMPONENT OF PHOSPHATE ABC TRANSPORTER"/>
    <property type="match status" value="1"/>
</dbReference>
<reference evidence="2" key="1">
    <citation type="submission" date="2016-10" db="EMBL/GenBank/DDBJ databases">
        <title>The High Quality Genome of Vibrio alginolyticus K01M1.</title>
        <authorList>
            <person name="Wendling C."/>
            <person name="Chibani C.M."/>
            <person name="Hertel R."/>
            <person name="Sproer C."/>
            <person name="Bunk B."/>
            <person name="Overmann J."/>
            <person name="Roth O."/>
            <person name="Liesegang H."/>
        </authorList>
    </citation>
    <scope>NUCLEOTIDE SEQUENCE</scope>
    <source>
        <strain evidence="2">K05K4</strain>
    </source>
</reference>
<feature type="signal peptide" evidence="1">
    <location>
        <begin position="1"/>
        <end position="22"/>
    </location>
</feature>
<feature type="chain" id="PRO_5011905057" description="Phosphate ABC transporter substrate-binding protein" evidence="1">
    <location>
        <begin position="23"/>
        <end position="280"/>
    </location>
</feature>
<dbReference type="AlphaFoldDB" id="A0A1W6U5N2"/>
<dbReference type="Gene3D" id="3.40.190.10">
    <property type="entry name" value="Periplasmic binding protein-like II"/>
    <property type="match status" value="1"/>
</dbReference>
<keyword evidence="1" id="KW-0732">Signal</keyword>
<evidence type="ECO:0000313" key="2">
    <source>
        <dbReference type="EMBL" id="ARP18310.1"/>
    </source>
</evidence>
<dbReference type="InterPro" id="IPR050811">
    <property type="entry name" value="Phosphate_ABC_transporter"/>
</dbReference>
<accession>A0A1W6U5N2</accession>
<dbReference type="RefSeq" id="WP_086046738.1">
    <property type="nucleotide sequence ID" value="NZ_CP017889.1"/>
</dbReference>
<proteinExistence type="predicted"/>
<sequence length="280" mass="31615">MKIKVLPFFALASCLISPLAFADSEARTSIFVEPEILETIETLIDEPSVNVALASQSGGFYDMLNDGTSIAITSKKWSDENISRFQRERGHRPTRLFLMANAIVVINSQKSTVDSVSVSELKRCDANTYAFGEMRLSNPDVSSNGCQSSIQMLDEDRLKRALSDDFSAKAYMRYSDFKYSEQWSSYKALSVHHNDDSCSLSTDCIYSLRYPLSVVYYVYINKQFDTNQKIKKSKLFELLTTDNNTQQVRNAGFIPLPKALIKINRVKLGLDEPVVLNGYK</sequence>
<protein>
    <recommendedName>
        <fullName evidence="3">Phosphate ABC transporter substrate-binding protein</fullName>
    </recommendedName>
</protein>
<organism evidence="2">
    <name type="scientific">Vibrio alginolyticus</name>
    <dbReference type="NCBI Taxonomy" id="663"/>
    <lineage>
        <taxon>Bacteria</taxon>
        <taxon>Pseudomonadati</taxon>
        <taxon>Pseudomonadota</taxon>
        <taxon>Gammaproteobacteria</taxon>
        <taxon>Vibrionales</taxon>
        <taxon>Vibrionaceae</taxon>
        <taxon>Vibrio</taxon>
    </lineage>
</organism>
<dbReference type="EMBL" id="CP017902">
    <property type="protein sequence ID" value="ARP18310.1"/>
    <property type="molecule type" value="Genomic_DNA"/>
</dbReference>
<gene>
    <name evidence="2" type="ORF">K05K4_14740</name>
</gene>